<proteinExistence type="predicted"/>
<sequence>MEPRRRQSVQLIAPTNNHSWEVGSVTQAWKDAKIVTIYKKGDRTYCGNYRGTSLLSIAGKIFARILLNKAHNTRGSSGDTMWLQR</sequence>
<comment type="caution">
    <text evidence="1">The sequence shown here is derived from an EMBL/GenBank/DDBJ whole genome shotgun (WGS) entry which is preliminary data.</text>
</comment>
<evidence type="ECO:0000313" key="2">
    <source>
        <dbReference type="Proteomes" id="UP001209878"/>
    </source>
</evidence>
<gene>
    <name evidence="1" type="ORF">NP493_53g01009</name>
</gene>
<protein>
    <submittedName>
        <fullName evidence="1">Uncharacterized protein</fullName>
    </submittedName>
</protein>
<dbReference type="PANTHER" id="PTHR19446">
    <property type="entry name" value="REVERSE TRANSCRIPTASES"/>
    <property type="match status" value="1"/>
</dbReference>
<reference evidence="1" key="1">
    <citation type="journal article" date="2023" name="Mol. Biol. Evol.">
        <title>Third-Generation Sequencing Reveals the Adaptive Role of the Epigenome in Three Deep-Sea Polychaetes.</title>
        <authorList>
            <person name="Perez M."/>
            <person name="Aroh O."/>
            <person name="Sun Y."/>
            <person name="Lan Y."/>
            <person name="Juniper S.K."/>
            <person name="Young C.R."/>
            <person name="Angers B."/>
            <person name="Qian P.Y."/>
        </authorList>
    </citation>
    <scope>NUCLEOTIDE SEQUENCE</scope>
    <source>
        <strain evidence="1">R07B-5</strain>
    </source>
</reference>
<accession>A0AAD9UJ15</accession>
<dbReference type="AlphaFoldDB" id="A0AAD9UJ15"/>
<name>A0AAD9UJ15_RIDPI</name>
<dbReference type="Proteomes" id="UP001209878">
    <property type="component" value="Unassembled WGS sequence"/>
</dbReference>
<evidence type="ECO:0000313" key="1">
    <source>
        <dbReference type="EMBL" id="KAK2191348.1"/>
    </source>
</evidence>
<dbReference type="EMBL" id="JAODUO010000053">
    <property type="protein sequence ID" value="KAK2191348.1"/>
    <property type="molecule type" value="Genomic_DNA"/>
</dbReference>
<keyword evidence="2" id="KW-1185">Reference proteome</keyword>
<organism evidence="1 2">
    <name type="scientific">Ridgeia piscesae</name>
    <name type="common">Tubeworm</name>
    <dbReference type="NCBI Taxonomy" id="27915"/>
    <lineage>
        <taxon>Eukaryota</taxon>
        <taxon>Metazoa</taxon>
        <taxon>Spiralia</taxon>
        <taxon>Lophotrochozoa</taxon>
        <taxon>Annelida</taxon>
        <taxon>Polychaeta</taxon>
        <taxon>Sedentaria</taxon>
        <taxon>Canalipalpata</taxon>
        <taxon>Sabellida</taxon>
        <taxon>Siboglinidae</taxon>
        <taxon>Ridgeia</taxon>
    </lineage>
</organism>